<evidence type="ECO:0000313" key="4">
    <source>
        <dbReference type="Proteomes" id="UP000030764"/>
    </source>
</evidence>
<evidence type="ECO:0000313" key="3">
    <source>
        <dbReference type="EMBL" id="KFD65098.1"/>
    </source>
</evidence>
<accession>A0A085MMM2</accession>
<feature type="chain" id="PRO_5007379456" evidence="1">
    <location>
        <begin position="20"/>
        <end position="121"/>
    </location>
</feature>
<dbReference type="AlphaFoldDB" id="A0A085MMM2"/>
<dbReference type="Proteomes" id="UP000030764">
    <property type="component" value="Unassembled WGS sequence"/>
</dbReference>
<dbReference type="EMBL" id="KL363184">
    <property type="protein sequence ID" value="KFD58468.1"/>
    <property type="molecule type" value="Genomic_DNA"/>
</dbReference>
<organism evidence="2 4">
    <name type="scientific">Trichuris suis</name>
    <name type="common">pig whipworm</name>
    <dbReference type="NCBI Taxonomy" id="68888"/>
    <lineage>
        <taxon>Eukaryota</taxon>
        <taxon>Metazoa</taxon>
        <taxon>Ecdysozoa</taxon>
        <taxon>Nematoda</taxon>
        <taxon>Enoplea</taxon>
        <taxon>Dorylaimia</taxon>
        <taxon>Trichinellida</taxon>
        <taxon>Trichuridae</taxon>
        <taxon>Trichuris</taxon>
    </lineage>
</organism>
<evidence type="ECO:0000313" key="2">
    <source>
        <dbReference type="EMBL" id="KFD58468.1"/>
    </source>
</evidence>
<dbReference type="Proteomes" id="UP000030758">
    <property type="component" value="Unassembled WGS sequence"/>
</dbReference>
<proteinExistence type="predicted"/>
<sequence>MKFSAVAATIAALVVIFHAQFGELCQTLNHDQCRYETADASISNLCFRRKCIRAEVIENSYCRTNAQCRRRYRQTGYSRRAVGCRKSRCYTLTNGADYSRESKSKRFLRFPYANCNHMSSP</sequence>
<reference evidence="2 4" key="1">
    <citation type="journal article" date="2014" name="Nat. Genet.">
        <title>Genome and transcriptome of the porcine whipworm Trichuris suis.</title>
        <authorList>
            <person name="Jex A.R."/>
            <person name="Nejsum P."/>
            <person name="Schwarz E.M."/>
            <person name="Hu L."/>
            <person name="Young N.D."/>
            <person name="Hall R.S."/>
            <person name="Korhonen P.K."/>
            <person name="Liao S."/>
            <person name="Thamsborg S."/>
            <person name="Xia J."/>
            <person name="Xu P."/>
            <person name="Wang S."/>
            <person name="Scheerlinck J.P."/>
            <person name="Hofmann A."/>
            <person name="Sternberg P.W."/>
            <person name="Wang J."/>
            <person name="Gasser R.B."/>
        </authorList>
    </citation>
    <scope>NUCLEOTIDE SEQUENCE [LARGE SCALE GENOMIC DNA]</scope>
    <source>
        <strain evidence="3">DCEP-RM93F</strain>
        <strain evidence="2">DCEP-RM93M</strain>
    </source>
</reference>
<gene>
    <name evidence="2" type="ORF">M513_00694</name>
    <name evidence="3" type="ORF">M514_00694</name>
</gene>
<name>A0A085MMM2_9BILA</name>
<protein>
    <submittedName>
        <fullName evidence="2">Uncharacterized protein</fullName>
    </submittedName>
</protein>
<dbReference type="EMBL" id="KL367544">
    <property type="protein sequence ID" value="KFD65098.1"/>
    <property type="molecule type" value="Genomic_DNA"/>
</dbReference>
<keyword evidence="4" id="KW-1185">Reference proteome</keyword>
<evidence type="ECO:0000256" key="1">
    <source>
        <dbReference type="SAM" id="SignalP"/>
    </source>
</evidence>
<feature type="signal peptide" evidence="1">
    <location>
        <begin position="1"/>
        <end position="19"/>
    </location>
</feature>
<keyword evidence="1" id="KW-0732">Signal</keyword>